<reference evidence="2" key="1">
    <citation type="submission" date="2017-06" db="EMBL/GenBank/DDBJ databases">
        <title>Genome analysis of Fimbriiglobus ruber SP5, the first member of the order Planctomycetales with confirmed chitinolytic capability.</title>
        <authorList>
            <person name="Ravin N.V."/>
            <person name="Rakitin A.L."/>
            <person name="Ivanova A.A."/>
            <person name="Beletsky A.V."/>
            <person name="Kulichevskaya I.S."/>
            <person name="Mardanov A.V."/>
            <person name="Dedysh S.N."/>
        </authorList>
    </citation>
    <scope>NUCLEOTIDE SEQUENCE [LARGE SCALE GENOMIC DNA]</scope>
    <source>
        <strain evidence="2">SP5</strain>
    </source>
</reference>
<dbReference type="EMBL" id="NIDE01000001">
    <property type="protein sequence ID" value="OWK46622.1"/>
    <property type="molecule type" value="Genomic_DNA"/>
</dbReference>
<evidence type="ECO:0000313" key="1">
    <source>
        <dbReference type="EMBL" id="OWK46622.1"/>
    </source>
</evidence>
<organism evidence="1 2">
    <name type="scientific">Fimbriiglobus ruber</name>
    <dbReference type="NCBI Taxonomy" id="1908690"/>
    <lineage>
        <taxon>Bacteria</taxon>
        <taxon>Pseudomonadati</taxon>
        <taxon>Planctomycetota</taxon>
        <taxon>Planctomycetia</taxon>
        <taxon>Gemmatales</taxon>
        <taxon>Gemmataceae</taxon>
        <taxon>Fimbriiglobus</taxon>
    </lineage>
</organism>
<sequence length="128" mass="14415">MGQLTTLQNILISIRAQSALPPENINFGFTDKVTLPFASIENYSHEWDRDTQNGVRVSKFSVLVMGKTCDQAEQTALALNNILDKNTTLTPQTMMCLQETWETGLTDPNNLYQTGVRLTFTLFEDPNK</sequence>
<gene>
    <name evidence="1" type="ORF">FRUB_00321</name>
</gene>
<dbReference type="Proteomes" id="UP000214646">
    <property type="component" value="Unassembled WGS sequence"/>
</dbReference>
<comment type="caution">
    <text evidence="1">The sequence shown here is derived from an EMBL/GenBank/DDBJ whole genome shotgun (WGS) entry which is preliminary data.</text>
</comment>
<accession>A0A225DZ94</accession>
<protein>
    <recommendedName>
        <fullName evidence="3">Phage protein</fullName>
    </recommendedName>
</protein>
<evidence type="ECO:0008006" key="3">
    <source>
        <dbReference type="Google" id="ProtNLM"/>
    </source>
</evidence>
<dbReference type="AlphaFoldDB" id="A0A225DZ94"/>
<evidence type="ECO:0000313" key="2">
    <source>
        <dbReference type="Proteomes" id="UP000214646"/>
    </source>
</evidence>
<name>A0A225DZ94_9BACT</name>
<keyword evidence="2" id="KW-1185">Reference proteome</keyword>
<proteinExistence type="predicted"/>